<dbReference type="eggNOG" id="KOG2359">
    <property type="taxonomic scope" value="Eukaryota"/>
</dbReference>
<dbReference type="PANTHER" id="PTHR14324:SF3">
    <property type="entry name" value="CONDENSIN-2 COMPLEX SUBUNIT H2"/>
    <property type="match status" value="1"/>
</dbReference>
<reference evidence="6" key="2">
    <citation type="submission" date="2025-08" db="UniProtKB">
        <authorList>
            <consortium name="Ensembl"/>
        </authorList>
    </citation>
    <scope>IDENTIFICATION</scope>
</reference>
<dbReference type="HOGENOM" id="CLU_1805540_0_0_1"/>
<dbReference type="InterPro" id="IPR031739">
    <property type="entry name" value="Ncaph2"/>
</dbReference>
<protein>
    <recommendedName>
        <fullName evidence="1">Condensin-2 complex subunit H2</fullName>
    </recommendedName>
    <alternativeName>
        <fullName evidence="3">Non-SMC condensin II complex subunit H2</fullName>
    </alternativeName>
</protein>
<evidence type="ECO:0000256" key="4">
    <source>
        <dbReference type="SAM" id="MobiDB-lite"/>
    </source>
</evidence>
<dbReference type="Ensembl" id="ENSMODT00000042457.2">
    <property type="protein sequence ID" value="ENSMODP00000039346.2"/>
    <property type="gene ID" value="ENSMODG00000028248.2"/>
</dbReference>
<keyword evidence="7" id="KW-1185">Reference proteome</keyword>
<keyword evidence="2" id="KW-0226">DNA condensation</keyword>
<dbReference type="Proteomes" id="UP000002280">
    <property type="component" value="Chromosome 8"/>
</dbReference>
<evidence type="ECO:0000256" key="1">
    <source>
        <dbReference type="ARBA" id="ARBA00016903"/>
    </source>
</evidence>
<evidence type="ECO:0000256" key="2">
    <source>
        <dbReference type="ARBA" id="ARBA00023067"/>
    </source>
</evidence>
<organism evidence="6 7">
    <name type="scientific">Monodelphis domestica</name>
    <name type="common">Gray short-tailed opossum</name>
    <dbReference type="NCBI Taxonomy" id="13616"/>
    <lineage>
        <taxon>Eukaryota</taxon>
        <taxon>Metazoa</taxon>
        <taxon>Chordata</taxon>
        <taxon>Craniata</taxon>
        <taxon>Vertebrata</taxon>
        <taxon>Euteleostomi</taxon>
        <taxon>Mammalia</taxon>
        <taxon>Metatheria</taxon>
        <taxon>Didelphimorphia</taxon>
        <taxon>Didelphidae</taxon>
        <taxon>Monodelphis</taxon>
    </lineage>
</organism>
<feature type="region of interest" description="Disordered" evidence="4">
    <location>
        <begin position="58"/>
        <end position="82"/>
    </location>
</feature>
<evidence type="ECO:0000313" key="6">
    <source>
        <dbReference type="Ensembl" id="ENSMODP00000039346.2"/>
    </source>
</evidence>
<proteinExistence type="predicted"/>
<sequence length="201" mass="21974">CCFLGGPLLWAQPQLVSQLCFPGTPRHEFLSSRHVSPRQVEYLYSLVYQALDFISGKKRNKQPTSVQPDGHDEDASCGAHPEPEEEFLSLDDLADPRANIDLKNDQTPNAVLVIPLVPMALVPPDEEEKKNSPLYRYSLPPRPLCPQAPSVPPWNASASALEPVACGLLRAGVALQGLLRTWLFASTAGKGRSWPAVRISG</sequence>
<name>K7E0P5_MONDO</name>
<dbReference type="AlphaFoldDB" id="K7E0P5"/>
<dbReference type="Pfam" id="PF06278">
    <property type="entry name" value="CNDH2_N"/>
    <property type="match status" value="1"/>
</dbReference>
<feature type="domain" description="Condensin II complex subunit H2 N-terminal" evidence="5">
    <location>
        <begin position="32"/>
        <end position="93"/>
    </location>
</feature>
<evidence type="ECO:0000256" key="3">
    <source>
        <dbReference type="ARBA" id="ARBA00030479"/>
    </source>
</evidence>
<accession>K7E0P5</accession>
<reference evidence="6 7" key="1">
    <citation type="journal article" date="2007" name="Nature">
        <title>Genome of the marsupial Monodelphis domestica reveals innovation in non-coding sequences.</title>
        <authorList>
            <person name="Mikkelsen T.S."/>
            <person name="Wakefield M.J."/>
            <person name="Aken B."/>
            <person name="Amemiya C.T."/>
            <person name="Chang J.L."/>
            <person name="Duke S."/>
            <person name="Garber M."/>
            <person name="Gentles A.J."/>
            <person name="Goodstadt L."/>
            <person name="Heger A."/>
            <person name="Jurka J."/>
            <person name="Kamal M."/>
            <person name="Mauceli E."/>
            <person name="Searle S.M."/>
            <person name="Sharpe T."/>
            <person name="Baker M.L."/>
            <person name="Batzer M.A."/>
            <person name="Benos P.V."/>
            <person name="Belov K."/>
            <person name="Clamp M."/>
            <person name="Cook A."/>
            <person name="Cuff J."/>
            <person name="Das R."/>
            <person name="Davidow L."/>
            <person name="Deakin J.E."/>
            <person name="Fazzari M.J."/>
            <person name="Glass J.L."/>
            <person name="Grabherr M."/>
            <person name="Greally J.M."/>
            <person name="Gu W."/>
            <person name="Hore T.A."/>
            <person name="Huttley G.A."/>
            <person name="Kleber M."/>
            <person name="Jirtle R.L."/>
            <person name="Koina E."/>
            <person name="Lee J.T."/>
            <person name="Mahony S."/>
            <person name="Marra M.A."/>
            <person name="Miller R.D."/>
            <person name="Nicholls R.D."/>
            <person name="Oda M."/>
            <person name="Papenfuss A.T."/>
            <person name="Parra Z.E."/>
            <person name="Pollock D.D."/>
            <person name="Ray D.A."/>
            <person name="Schein J.E."/>
            <person name="Speed T.P."/>
            <person name="Thompson K."/>
            <person name="VandeBerg J.L."/>
            <person name="Wade C.M."/>
            <person name="Walker J.A."/>
            <person name="Waters P.D."/>
            <person name="Webber C."/>
            <person name="Weidman J.R."/>
            <person name="Xie X."/>
            <person name="Zody M.C."/>
            <person name="Baldwin J."/>
            <person name="Abdouelleil A."/>
            <person name="Abdulkadir J."/>
            <person name="Abebe A."/>
            <person name="Abera B."/>
            <person name="Abreu J."/>
            <person name="Acer S.C."/>
            <person name="Aftuck L."/>
            <person name="Alexander A."/>
            <person name="An P."/>
            <person name="Anderson E."/>
            <person name="Anderson S."/>
            <person name="Arachi H."/>
            <person name="Azer M."/>
            <person name="Bachantsang P."/>
            <person name="Barry A."/>
            <person name="Bayul T."/>
            <person name="Berlin A."/>
            <person name="Bessette D."/>
            <person name="Bloom T."/>
            <person name="Bloom T."/>
            <person name="Boguslavskiy L."/>
            <person name="Bonnet C."/>
            <person name="Boukhgalter B."/>
            <person name="Bourzgui I."/>
            <person name="Brown A."/>
            <person name="Cahill P."/>
            <person name="Channer S."/>
            <person name="Cheshatsang Y."/>
            <person name="Chuda L."/>
            <person name="Citroen M."/>
            <person name="Collymore A."/>
            <person name="Cooke P."/>
            <person name="Costello M."/>
            <person name="D'Aco K."/>
            <person name="Daza R."/>
            <person name="De Haan G."/>
            <person name="DeGray S."/>
            <person name="DeMaso C."/>
            <person name="Dhargay N."/>
            <person name="Dooley K."/>
            <person name="Dooley E."/>
            <person name="Doricent M."/>
            <person name="Dorje P."/>
            <person name="Dorjee K."/>
            <person name="Dupes A."/>
            <person name="Elong R."/>
            <person name="Falk J."/>
            <person name="Farina A."/>
            <person name="Faro S."/>
            <person name="Ferguson D."/>
            <person name="Fisher S."/>
            <person name="Foley C.D."/>
            <person name="Franke A."/>
            <person name="Friedrich D."/>
            <person name="Gadbois L."/>
            <person name="Gearin G."/>
            <person name="Gearin C.R."/>
            <person name="Giannoukos G."/>
            <person name="Goode T."/>
            <person name="Graham J."/>
            <person name="Grandbois E."/>
            <person name="Grewal S."/>
            <person name="Gyaltsen K."/>
            <person name="Hafez N."/>
            <person name="Hagos B."/>
            <person name="Hall J."/>
            <person name="Henson C."/>
            <person name="Hollinger A."/>
            <person name="Honan T."/>
            <person name="Huard M.D."/>
            <person name="Hughes L."/>
            <person name="Hurhula B."/>
            <person name="Husby M.E."/>
            <person name="Kamat A."/>
            <person name="Kanga B."/>
            <person name="Kashin S."/>
            <person name="Khazanovich D."/>
            <person name="Kisner P."/>
            <person name="Lance K."/>
            <person name="Lara M."/>
            <person name="Lee W."/>
            <person name="Lennon N."/>
            <person name="Letendre F."/>
            <person name="LeVine R."/>
            <person name="Lipovsky A."/>
            <person name="Liu X."/>
            <person name="Liu J."/>
            <person name="Liu S."/>
            <person name="Lokyitsang T."/>
            <person name="Lokyitsang Y."/>
            <person name="Lubonja R."/>
            <person name="Lui A."/>
            <person name="MacDonald P."/>
            <person name="Magnisalis V."/>
            <person name="Maru K."/>
            <person name="Matthews C."/>
            <person name="McCusker W."/>
            <person name="McDonough S."/>
            <person name="Mehta T."/>
            <person name="Meldrim J."/>
            <person name="Meneus L."/>
            <person name="Mihai O."/>
            <person name="Mihalev A."/>
            <person name="Mihova T."/>
            <person name="Mittelman R."/>
            <person name="Mlenga V."/>
            <person name="Montmayeur A."/>
            <person name="Mulrain L."/>
            <person name="Navidi A."/>
            <person name="Naylor J."/>
            <person name="Negash T."/>
            <person name="Nguyen T."/>
            <person name="Nguyen N."/>
            <person name="Nicol R."/>
            <person name="Norbu C."/>
            <person name="Norbu N."/>
            <person name="Novod N."/>
            <person name="O'Neill B."/>
            <person name="Osman S."/>
            <person name="Markiewicz E."/>
            <person name="Oyono O.L."/>
            <person name="Patti C."/>
            <person name="Phunkhang P."/>
            <person name="Pierre F."/>
            <person name="Priest M."/>
            <person name="Raghuraman S."/>
            <person name="Rege F."/>
            <person name="Reyes R."/>
            <person name="Rise C."/>
            <person name="Rogov P."/>
            <person name="Ross K."/>
            <person name="Ryan E."/>
            <person name="Settipalli S."/>
            <person name="Shea T."/>
            <person name="Sherpa N."/>
            <person name="Shi L."/>
            <person name="Shih D."/>
            <person name="Sparrow T."/>
            <person name="Spaulding J."/>
            <person name="Stalker J."/>
            <person name="Stange-Thomann N."/>
            <person name="Stavropoulos S."/>
            <person name="Stone C."/>
            <person name="Strader C."/>
            <person name="Tesfaye S."/>
            <person name="Thomson T."/>
            <person name="Thoulutsang Y."/>
            <person name="Thoulutsang D."/>
            <person name="Topham K."/>
            <person name="Topping I."/>
            <person name="Tsamla T."/>
            <person name="Vassiliev H."/>
            <person name="Vo A."/>
            <person name="Wangchuk T."/>
            <person name="Wangdi T."/>
            <person name="Weiand M."/>
            <person name="Wilkinson J."/>
            <person name="Wilson A."/>
            <person name="Yadav S."/>
            <person name="Young G."/>
            <person name="Yu Q."/>
            <person name="Zembek L."/>
            <person name="Zhong D."/>
            <person name="Zimmer A."/>
            <person name="Zwirko Z."/>
            <person name="Jaffe D.B."/>
            <person name="Alvarez P."/>
            <person name="Brockman W."/>
            <person name="Butler J."/>
            <person name="Chin C."/>
            <person name="Gnerre S."/>
            <person name="MacCallum I."/>
            <person name="Graves J.A."/>
            <person name="Ponting C.P."/>
            <person name="Breen M."/>
            <person name="Samollow P.B."/>
            <person name="Lander E.S."/>
            <person name="Lindblad-Toh K."/>
        </authorList>
    </citation>
    <scope>NUCLEOTIDE SEQUENCE [LARGE SCALE GENOMIC DNA]</scope>
</reference>
<dbReference type="InterPro" id="IPR009378">
    <property type="entry name" value="H2_N"/>
</dbReference>
<reference evidence="6" key="3">
    <citation type="submission" date="2025-09" db="UniProtKB">
        <authorList>
            <consortium name="Ensembl"/>
        </authorList>
    </citation>
    <scope>IDENTIFICATION</scope>
</reference>
<dbReference type="GO" id="GO:0030261">
    <property type="term" value="P:chromosome condensation"/>
    <property type="evidence" value="ECO:0007669"/>
    <property type="project" value="UniProtKB-KW"/>
</dbReference>
<evidence type="ECO:0000313" key="7">
    <source>
        <dbReference type="Proteomes" id="UP000002280"/>
    </source>
</evidence>
<evidence type="ECO:0000259" key="5">
    <source>
        <dbReference type="Pfam" id="PF06278"/>
    </source>
</evidence>
<dbReference type="Bgee" id="ENSMODG00000028248">
    <property type="expression patterns" value="Expressed in hindlimb bud and 20 other cell types or tissues"/>
</dbReference>
<dbReference type="PANTHER" id="PTHR14324">
    <property type="entry name" value="CONDENSIN-2 COMPLEX SUBUNIT H2"/>
    <property type="match status" value="1"/>
</dbReference>